<dbReference type="AlphaFoldDB" id="A0A0A6UT69"/>
<dbReference type="EMBL" id="JRTT01000001">
    <property type="protein sequence ID" value="KHD79320.1"/>
    <property type="molecule type" value="Genomic_DNA"/>
</dbReference>
<reference evidence="1 2" key="1">
    <citation type="submission" date="2014-10" db="EMBL/GenBank/DDBJ databases">
        <title>Draft genome sequence of Actinoplanes utahensis NRRL 12052.</title>
        <authorList>
            <person name="Velasco-Bucheli B."/>
            <person name="del Cerro C."/>
            <person name="Hormigo D."/>
            <person name="Garcia J.L."/>
            <person name="Acebal C."/>
            <person name="Arroyo M."/>
            <person name="de la Mata I."/>
        </authorList>
    </citation>
    <scope>NUCLEOTIDE SEQUENCE [LARGE SCALE GENOMIC DNA]</scope>
    <source>
        <strain evidence="1 2">NRRL 12052</strain>
    </source>
</reference>
<protein>
    <submittedName>
        <fullName evidence="1">Uncharacterized protein</fullName>
    </submittedName>
</protein>
<proteinExistence type="predicted"/>
<sequence length="63" mass="6688">MVSLCGTGTCPAVYRSGPDTVLVQGHVVDTHVDGVTLGDGERLVAIPRDLLLEAARLLREQDT</sequence>
<dbReference type="Proteomes" id="UP000054537">
    <property type="component" value="Unassembled WGS sequence"/>
</dbReference>
<name>A0A0A6UT69_ACTUT</name>
<evidence type="ECO:0000313" key="2">
    <source>
        <dbReference type="Proteomes" id="UP000054537"/>
    </source>
</evidence>
<gene>
    <name evidence="1" type="ORF">MB27_01300</name>
</gene>
<evidence type="ECO:0000313" key="1">
    <source>
        <dbReference type="EMBL" id="KHD79320.1"/>
    </source>
</evidence>
<keyword evidence="2" id="KW-1185">Reference proteome</keyword>
<comment type="caution">
    <text evidence="1">The sequence shown here is derived from an EMBL/GenBank/DDBJ whole genome shotgun (WGS) entry which is preliminary data.</text>
</comment>
<accession>A0A0A6UT69</accession>
<organism evidence="1 2">
    <name type="scientific">Actinoplanes utahensis</name>
    <dbReference type="NCBI Taxonomy" id="1869"/>
    <lineage>
        <taxon>Bacteria</taxon>
        <taxon>Bacillati</taxon>
        <taxon>Actinomycetota</taxon>
        <taxon>Actinomycetes</taxon>
        <taxon>Micromonosporales</taxon>
        <taxon>Micromonosporaceae</taxon>
        <taxon>Actinoplanes</taxon>
    </lineage>
</organism>